<keyword evidence="3" id="KW-1185">Reference proteome</keyword>
<organism evidence="2 3">
    <name type="scientific">Sordaria brevicollis</name>
    <dbReference type="NCBI Taxonomy" id="83679"/>
    <lineage>
        <taxon>Eukaryota</taxon>
        <taxon>Fungi</taxon>
        <taxon>Dikarya</taxon>
        <taxon>Ascomycota</taxon>
        <taxon>Pezizomycotina</taxon>
        <taxon>Sordariomycetes</taxon>
        <taxon>Sordariomycetidae</taxon>
        <taxon>Sordariales</taxon>
        <taxon>Sordariaceae</taxon>
        <taxon>Sordaria</taxon>
    </lineage>
</organism>
<accession>A0AAE0PAF4</accession>
<sequence length="207" mass="22908">MEAPNAQARPGNWFEALKRCHLPHWRCSASDTCPLIGLLACNEEGDMLSRLTIRFHRMADVPWMEEAIRPEVWERPVSEWLGSFSDGTAKLNSQTPTLPLLTNHLDHHGGQLPLGWKPGSGPSVWSGGDKVSPVTHLVGFSYGQGKEPGSLPADAPNSNSQFVILKSFVRRQNLIGQSPSLHLNPPPTHFHVANNRRRQSGYAARAR</sequence>
<dbReference type="Proteomes" id="UP001281003">
    <property type="component" value="Unassembled WGS sequence"/>
</dbReference>
<evidence type="ECO:0000256" key="1">
    <source>
        <dbReference type="SAM" id="MobiDB-lite"/>
    </source>
</evidence>
<gene>
    <name evidence="2" type="ORF">B0T20DRAFT_394757</name>
</gene>
<reference evidence="2" key="2">
    <citation type="submission" date="2023-07" db="EMBL/GenBank/DDBJ databases">
        <authorList>
            <consortium name="Lawrence Berkeley National Laboratory"/>
            <person name="Haridas S."/>
            <person name="Hensen N."/>
            <person name="Bonometti L."/>
            <person name="Westerberg I."/>
            <person name="Brannstrom I.O."/>
            <person name="Guillou S."/>
            <person name="Cros-Aarteil S."/>
            <person name="Calhoun S."/>
            <person name="Kuo A."/>
            <person name="Mondo S."/>
            <person name="Pangilinan J."/>
            <person name="Riley R."/>
            <person name="LaButti K."/>
            <person name="Andreopoulos B."/>
            <person name="Lipzen A."/>
            <person name="Chen C."/>
            <person name="Yanf M."/>
            <person name="Daum C."/>
            <person name="Ng V."/>
            <person name="Clum A."/>
            <person name="Steindorff A."/>
            <person name="Ohm R."/>
            <person name="Martin F."/>
            <person name="Silar P."/>
            <person name="Natvig D."/>
            <person name="Lalanne C."/>
            <person name="Gautier V."/>
            <person name="Ament-velasquez S.L."/>
            <person name="Kruys A."/>
            <person name="Hutchinson M.I."/>
            <person name="Powell A.J."/>
            <person name="Barry K."/>
            <person name="Miller A.N."/>
            <person name="Grigoriev I.V."/>
            <person name="Debuchy R."/>
            <person name="Gladieux P."/>
            <person name="Thoren M.H."/>
            <person name="Johannesson H."/>
        </authorList>
    </citation>
    <scope>NUCLEOTIDE SEQUENCE</scope>
    <source>
        <strain evidence="2">FGSC 1904</strain>
    </source>
</reference>
<evidence type="ECO:0000313" key="2">
    <source>
        <dbReference type="EMBL" id="KAK3396213.1"/>
    </source>
</evidence>
<protein>
    <submittedName>
        <fullName evidence="2">Uncharacterized protein</fullName>
    </submittedName>
</protein>
<dbReference type="EMBL" id="JAUTDP010000009">
    <property type="protein sequence ID" value="KAK3396213.1"/>
    <property type="molecule type" value="Genomic_DNA"/>
</dbReference>
<comment type="caution">
    <text evidence="2">The sequence shown here is derived from an EMBL/GenBank/DDBJ whole genome shotgun (WGS) entry which is preliminary data.</text>
</comment>
<proteinExistence type="predicted"/>
<evidence type="ECO:0000313" key="3">
    <source>
        <dbReference type="Proteomes" id="UP001281003"/>
    </source>
</evidence>
<feature type="region of interest" description="Disordered" evidence="1">
    <location>
        <begin position="177"/>
        <end position="207"/>
    </location>
</feature>
<dbReference type="AlphaFoldDB" id="A0AAE0PAF4"/>
<reference evidence="2" key="1">
    <citation type="journal article" date="2023" name="Mol. Phylogenet. Evol.">
        <title>Genome-scale phylogeny and comparative genomics of the fungal order Sordariales.</title>
        <authorList>
            <person name="Hensen N."/>
            <person name="Bonometti L."/>
            <person name="Westerberg I."/>
            <person name="Brannstrom I.O."/>
            <person name="Guillou S."/>
            <person name="Cros-Aarteil S."/>
            <person name="Calhoun S."/>
            <person name="Haridas S."/>
            <person name="Kuo A."/>
            <person name="Mondo S."/>
            <person name="Pangilinan J."/>
            <person name="Riley R."/>
            <person name="LaButti K."/>
            <person name="Andreopoulos B."/>
            <person name="Lipzen A."/>
            <person name="Chen C."/>
            <person name="Yan M."/>
            <person name="Daum C."/>
            <person name="Ng V."/>
            <person name="Clum A."/>
            <person name="Steindorff A."/>
            <person name="Ohm R.A."/>
            <person name="Martin F."/>
            <person name="Silar P."/>
            <person name="Natvig D.O."/>
            <person name="Lalanne C."/>
            <person name="Gautier V."/>
            <person name="Ament-Velasquez S.L."/>
            <person name="Kruys A."/>
            <person name="Hutchinson M.I."/>
            <person name="Powell A.J."/>
            <person name="Barry K."/>
            <person name="Miller A.N."/>
            <person name="Grigoriev I.V."/>
            <person name="Debuchy R."/>
            <person name="Gladieux P."/>
            <person name="Hiltunen Thoren M."/>
            <person name="Johannesson H."/>
        </authorList>
    </citation>
    <scope>NUCLEOTIDE SEQUENCE</scope>
    <source>
        <strain evidence="2">FGSC 1904</strain>
    </source>
</reference>
<name>A0AAE0PAF4_SORBR</name>